<dbReference type="RefSeq" id="WP_040723939.1">
    <property type="nucleotide sequence ID" value="NZ_CAWPHS010000011.1"/>
</dbReference>
<organism evidence="2 3">
    <name type="scientific">Nocardia veterana</name>
    <dbReference type="NCBI Taxonomy" id="132249"/>
    <lineage>
        <taxon>Bacteria</taxon>
        <taxon>Bacillati</taxon>
        <taxon>Actinomycetota</taxon>
        <taxon>Actinomycetes</taxon>
        <taxon>Mycobacteriales</taxon>
        <taxon>Nocardiaceae</taxon>
        <taxon>Nocardia</taxon>
    </lineage>
</organism>
<dbReference type="GO" id="GO:0003676">
    <property type="term" value="F:nucleic acid binding"/>
    <property type="evidence" value="ECO:0007669"/>
    <property type="project" value="InterPro"/>
</dbReference>
<evidence type="ECO:0000259" key="1">
    <source>
        <dbReference type="PROSITE" id="PS50994"/>
    </source>
</evidence>
<keyword evidence="3" id="KW-1185">Reference proteome</keyword>
<dbReference type="PROSITE" id="PS50994">
    <property type="entry name" value="INTEGRASE"/>
    <property type="match status" value="1"/>
</dbReference>
<dbReference type="Gene3D" id="3.30.420.10">
    <property type="entry name" value="Ribonuclease H-like superfamily/Ribonuclease H"/>
    <property type="match status" value="1"/>
</dbReference>
<evidence type="ECO:0000313" key="3">
    <source>
        <dbReference type="Proteomes" id="UP000523447"/>
    </source>
</evidence>
<dbReference type="GO" id="GO:0015074">
    <property type="term" value="P:DNA integration"/>
    <property type="evidence" value="ECO:0007669"/>
    <property type="project" value="InterPro"/>
</dbReference>
<gene>
    <name evidence="2" type="ORF">HGA07_18320</name>
</gene>
<name>A0A7X6LZN0_9NOCA</name>
<dbReference type="EMBL" id="JAAXPE010000019">
    <property type="protein sequence ID" value="NKY87579.1"/>
    <property type="molecule type" value="Genomic_DNA"/>
</dbReference>
<dbReference type="AlphaFoldDB" id="A0A7X6LZN0"/>
<dbReference type="InterPro" id="IPR012337">
    <property type="entry name" value="RNaseH-like_sf"/>
</dbReference>
<sequence length="77" mass="8517">MLYTDHGSDFTSHHLEQVLADLKVRAVFSLPGRPRGRGKIERYMRTINQMCLSPLPGYAPRGLPDRAGPARLTPAGT</sequence>
<accession>A0A7X6LZN0</accession>
<feature type="domain" description="Integrase catalytic" evidence="1">
    <location>
        <begin position="1"/>
        <end position="77"/>
    </location>
</feature>
<comment type="caution">
    <text evidence="2">The sequence shown here is derived from an EMBL/GenBank/DDBJ whole genome shotgun (WGS) entry which is preliminary data.</text>
</comment>
<dbReference type="InterPro" id="IPR001584">
    <property type="entry name" value="Integrase_cat-core"/>
</dbReference>
<dbReference type="SUPFAM" id="SSF53098">
    <property type="entry name" value="Ribonuclease H-like"/>
    <property type="match status" value="1"/>
</dbReference>
<dbReference type="Proteomes" id="UP000523447">
    <property type="component" value="Unassembled WGS sequence"/>
</dbReference>
<dbReference type="InterPro" id="IPR036397">
    <property type="entry name" value="RNaseH_sf"/>
</dbReference>
<reference evidence="2 3" key="1">
    <citation type="submission" date="2020-04" db="EMBL/GenBank/DDBJ databases">
        <title>MicrobeNet Type strains.</title>
        <authorList>
            <person name="Nicholson A.C."/>
        </authorList>
    </citation>
    <scope>NUCLEOTIDE SEQUENCE [LARGE SCALE GENOMIC DNA]</scope>
    <source>
        <strain evidence="2 3">DSM 44445</strain>
    </source>
</reference>
<proteinExistence type="predicted"/>
<evidence type="ECO:0000313" key="2">
    <source>
        <dbReference type="EMBL" id="NKY87579.1"/>
    </source>
</evidence>
<protein>
    <submittedName>
        <fullName evidence="2">Transposase family protein</fullName>
    </submittedName>
</protein>